<dbReference type="GO" id="GO:0005198">
    <property type="term" value="F:structural molecule activity"/>
    <property type="evidence" value="ECO:0007669"/>
    <property type="project" value="InterPro"/>
</dbReference>
<evidence type="ECO:0000313" key="5">
    <source>
        <dbReference type="EMBL" id="ARE67685.1"/>
    </source>
</evidence>
<dbReference type="Proteomes" id="UP000315116">
    <property type="component" value="Segment"/>
</dbReference>
<dbReference type="InterPro" id="IPR007586">
    <property type="entry name" value="VP8_pox_nuc-bd"/>
</dbReference>
<gene>
    <name evidence="5" type="primary">SWPV1-152</name>
</gene>
<dbReference type="EMBL" id="KX857216">
    <property type="protein sequence ID" value="ARE67685.1"/>
    <property type="molecule type" value="Genomic_DNA"/>
</dbReference>
<name>A0A1V0QGW9_CNPV</name>
<sequence length="253" mass="28362">MNNLLENLFGDSKALCTTVTREQLFEIIAAGARYKSPKSVLSIYKIVPKLMTRYPMKLLTNESISGAVITTVYNLKKSMSIPEKTKLTKQDIERYYLDKSIEVLNLMVSNTSFEDLSCGRQRRKRSAKKKDPVIFLGISAPIIILMTSKKAVNTYVQDKESEPGADYVNITPGIAVLESYGNTHLLDVHNPSAVLTVSAVYGLDSNMELKKLTTVSEMENYQNTSIGKPIDLKKFTEIFSTIKKHLSLSNFTM</sequence>
<organism evidence="5 6">
    <name type="scientific">Shearwaterpox virus</name>
    <dbReference type="NCBI Taxonomy" id="1974596"/>
    <lineage>
        <taxon>Viruses</taxon>
        <taxon>Varidnaviria</taxon>
        <taxon>Bamfordvirae</taxon>
        <taxon>Nucleocytoviricota</taxon>
        <taxon>Pokkesviricetes</taxon>
        <taxon>Chitovirales</taxon>
        <taxon>Poxviridae</taxon>
        <taxon>Chordopoxvirinae</taxon>
        <taxon>Avipoxvirus</taxon>
        <taxon>Avipoxvirus canarypox</taxon>
        <taxon>Canarypox virus</taxon>
    </lineage>
</organism>
<dbReference type="Pfam" id="PF04498">
    <property type="entry name" value="Pox_VP8_L4R"/>
    <property type="match status" value="1"/>
</dbReference>
<comment type="subcellular location">
    <subcellularLocation>
        <location evidence="2">Virion</location>
    </subcellularLocation>
</comment>
<protein>
    <recommendedName>
        <fullName evidence="3">Core protein VP8</fullName>
    </recommendedName>
</protein>
<accession>A0A1V0QGW9</accession>
<evidence type="ECO:0000256" key="4">
    <source>
        <dbReference type="ARBA" id="ARBA00022844"/>
    </source>
</evidence>
<comment type="function">
    <text evidence="1">Major core structural protein.</text>
</comment>
<dbReference type="GO" id="GO:0019028">
    <property type="term" value="C:viral capsid"/>
    <property type="evidence" value="ECO:0007669"/>
    <property type="project" value="InterPro"/>
</dbReference>
<keyword evidence="4" id="KW-0946">Virion</keyword>
<evidence type="ECO:0000256" key="1">
    <source>
        <dbReference type="ARBA" id="ARBA00002131"/>
    </source>
</evidence>
<evidence type="ECO:0000256" key="2">
    <source>
        <dbReference type="ARBA" id="ARBA00004328"/>
    </source>
</evidence>
<evidence type="ECO:0000313" key="6">
    <source>
        <dbReference type="Proteomes" id="UP000315116"/>
    </source>
</evidence>
<reference evidence="5 6" key="1">
    <citation type="journal article" date="2017" name="BMC Genomics">
        <title>Genomic characterization of two novel pathogenic avipoxviruses isolated from pacific shearwaters (Ardenna spp.).</title>
        <authorList>
            <person name="Sarker S."/>
            <person name="Das S."/>
            <person name="Lavers J.L."/>
            <person name="Hutton I."/>
            <person name="Helbig K."/>
            <person name="Imbery J."/>
            <person name="Upton C."/>
            <person name="Raidal S.R."/>
        </authorList>
    </citation>
    <scope>NUCLEOTIDE SEQUENCE [LARGE SCALE GENOMIC DNA]</scope>
    <source>
        <strain evidence="5 6">SWPV-1</strain>
    </source>
</reference>
<proteinExistence type="predicted"/>
<evidence type="ECO:0000256" key="3">
    <source>
        <dbReference type="ARBA" id="ARBA00021791"/>
    </source>
</evidence>